<reference evidence="2" key="1">
    <citation type="journal article" date="2011" name="PLoS Genet.">
        <title>Genomic analysis of the necrotrophic fungal pathogens Sclerotinia sclerotiorum and Botrytis cinerea.</title>
        <authorList>
            <person name="Amselem J."/>
            <person name="Cuomo C.A."/>
            <person name="van Kan J.A."/>
            <person name="Viaud M."/>
            <person name="Benito E.P."/>
            <person name="Couloux A."/>
            <person name="Coutinho P.M."/>
            <person name="de Vries R.P."/>
            <person name="Dyer P.S."/>
            <person name="Fillinger S."/>
            <person name="Fournier E."/>
            <person name="Gout L."/>
            <person name="Hahn M."/>
            <person name="Kohn L."/>
            <person name="Lapalu N."/>
            <person name="Plummer K.M."/>
            <person name="Pradier J.M."/>
            <person name="Quevillon E."/>
            <person name="Sharon A."/>
            <person name="Simon A."/>
            <person name="ten Have A."/>
            <person name="Tudzynski B."/>
            <person name="Tudzynski P."/>
            <person name="Wincker P."/>
            <person name="Andrew M."/>
            <person name="Anthouard V."/>
            <person name="Beever R.E."/>
            <person name="Beffa R."/>
            <person name="Benoit I."/>
            <person name="Bouzid O."/>
            <person name="Brault B."/>
            <person name="Chen Z."/>
            <person name="Choquer M."/>
            <person name="Collemare J."/>
            <person name="Cotton P."/>
            <person name="Danchin E.G."/>
            <person name="Da Silva C."/>
            <person name="Gautier A."/>
            <person name="Giraud C."/>
            <person name="Giraud T."/>
            <person name="Gonzalez C."/>
            <person name="Grossetete S."/>
            <person name="Guldener U."/>
            <person name="Henrissat B."/>
            <person name="Howlett B.J."/>
            <person name="Kodira C."/>
            <person name="Kretschmer M."/>
            <person name="Lappartient A."/>
            <person name="Leroch M."/>
            <person name="Levis C."/>
            <person name="Mauceli E."/>
            <person name="Neuveglise C."/>
            <person name="Oeser B."/>
            <person name="Pearson M."/>
            <person name="Poulain J."/>
            <person name="Poussereau N."/>
            <person name="Quesneville H."/>
            <person name="Rascle C."/>
            <person name="Schumacher J."/>
            <person name="Segurens B."/>
            <person name="Sexton A."/>
            <person name="Silva E."/>
            <person name="Sirven C."/>
            <person name="Soanes D.M."/>
            <person name="Talbot N.J."/>
            <person name="Templeton M."/>
            <person name="Yandava C."/>
            <person name="Yarden O."/>
            <person name="Zeng Q."/>
            <person name="Rollins J.A."/>
            <person name="Lebrun M.H."/>
            <person name="Dickman M."/>
        </authorList>
    </citation>
    <scope>NUCLEOTIDE SEQUENCE [LARGE SCALE GENOMIC DNA]</scope>
    <source>
        <strain evidence="2">T4</strain>
    </source>
</reference>
<evidence type="ECO:0000313" key="1">
    <source>
        <dbReference type="EMBL" id="CCD46989.1"/>
    </source>
</evidence>
<organism evidence="1 2">
    <name type="scientific">Botryotinia fuckeliana (strain T4)</name>
    <name type="common">Noble rot fungus</name>
    <name type="synonym">Botrytis cinerea</name>
    <dbReference type="NCBI Taxonomy" id="999810"/>
    <lineage>
        <taxon>Eukaryota</taxon>
        <taxon>Fungi</taxon>
        <taxon>Dikarya</taxon>
        <taxon>Ascomycota</taxon>
        <taxon>Pezizomycotina</taxon>
        <taxon>Leotiomycetes</taxon>
        <taxon>Helotiales</taxon>
        <taxon>Sclerotiniaceae</taxon>
        <taxon>Botrytis</taxon>
    </lineage>
</organism>
<dbReference type="HOGENOM" id="CLU_3279371_0_0_1"/>
<evidence type="ECO:0000313" key="2">
    <source>
        <dbReference type="Proteomes" id="UP000008177"/>
    </source>
</evidence>
<dbReference type="InParanoid" id="G2Y2U9"/>
<name>G2Y2U9_BOTF4</name>
<accession>G2Y2U9</accession>
<sequence length="41" mass="4690">MRVVITPSLQATVFDQVAIQTLQPMFPLNFSRWLKQNEIAG</sequence>
<dbReference type="AlphaFoldDB" id="G2Y2U9"/>
<dbReference type="Proteomes" id="UP000008177">
    <property type="component" value="Unplaced contigs"/>
</dbReference>
<proteinExistence type="predicted"/>
<dbReference type="EMBL" id="FQ790285">
    <property type="protein sequence ID" value="CCD46989.1"/>
    <property type="molecule type" value="Genomic_DNA"/>
</dbReference>
<protein>
    <submittedName>
        <fullName evidence="1">Uncharacterized protein</fullName>
    </submittedName>
</protein>
<gene>
    <name evidence="1" type="ORF">BofuT4_uP038910.1</name>
</gene>